<evidence type="ECO:0000313" key="9">
    <source>
        <dbReference type="Proteomes" id="UP000019487"/>
    </source>
</evidence>
<dbReference type="GO" id="GO:0004656">
    <property type="term" value="F:procollagen-proline 4-dioxygenase activity"/>
    <property type="evidence" value="ECO:0007669"/>
    <property type="project" value="TreeGrafter"/>
</dbReference>
<dbReference type="PANTHER" id="PTHR10869:SF241">
    <property type="entry name" value="FE2OG DIOXYGENASE DOMAIN-CONTAINING PROTEIN"/>
    <property type="match status" value="1"/>
</dbReference>
<evidence type="ECO:0000256" key="6">
    <source>
        <dbReference type="SAM" id="MobiDB-lite"/>
    </source>
</evidence>
<reference evidence="8 9" key="1">
    <citation type="journal article" date="2014" name="Genome Announc.">
        <title>Draft genome sequence of Sclerotinia borealis, a psychrophilic plant pathogenic fungus.</title>
        <authorList>
            <person name="Mardanov A.V."/>
            <person name="Beletsky A.V."/>
            <person name="Kadnikov V.V."/>
            <person name="Ignatov A.N."/>
            <person name="Ravin N.V."/>
        </authorList>
    </citation>
    <scope>NUCLEOTIDE SEQUENCE [LARGE SCALE GENOMIC DNA]</scope>
    <source>
        <strain evidence="9">F-4157</strain>
    </source>
</reference>
<gene>
    <name evidence="8" type="ORF">SBOR_2141</name>
</gene>
<name>W9CKX8_SCLBF</name>
<dbReference type="Proteomes" id="UP000019487">
    <property type="component" value="Unassembled WGS sequence"/>
</dbReference>
<evidence type="ECO:0000259" key="7">
    <source>
        <dbReference type="SMART" id="SM00702"/>
    </source>
</evidence>
<dbReference type="InterPro" id="IPR006620">
    <property type="entry name" value="Pro_4_hyd_alph"/>
</dbReference>
<evidence type="ECO:0000256" key="2">
    <source>
        <dbReference type="ARBA" id="ARBA00022723"/>
    </source>
</evidence>
<keyword evidence="9" id="KW-1185">Reference proteome</keyword>
<dbReference type="OrthoDB" id="69177at2759"/>
<dbReference type="AlphaFoldDB" id="W9CKX8"/>
<keyword evidence="2" id="KW-0479">Metal-binding</keyword>
<keyword evidence="4" id="KW-0560">Oxidoreductase</keyword>
<evidence type="ECO:0000256" key="4">
    <source>
        <dbReference type="ARBA" id="ARBA00023002"/>
    </source>
</evidence>
<dbReference type="GO" id="GO:0005783">
    <property type="term" value="C:endoplasmic reticulum"/>
    <property type="evidence" value="ECO:0007669"/>
    <property type="project" value="TreeGrafter"/>
</dbReference>
<dbReference type="InterPro" id="IPR044862">
    <property type="entry name" value="Pro_4_hyd_alph_FE2OG_OXY"/>
</dbReference>
<dbReference type="STRING" id="1432307.W9CKX8"/>
<evidence type="ECO:0000256" key="5">
    <source>
        <dbReference type="ARBA" id="ARBA00023004"/>
    </source>
</evidence>
<dbReference type="HOGENOM" id="CLU_041456_2_1_1"/>
<dbReference type="SMART" id="SM00702">
    <property type="entry name" value="P4Hc"/>
    <property type="match status" value="1"/>
</dbReference>
<sequence>MSSFLSELKATASRLTSSAKSKACEQTRNERKTRRPGYDVVKTSYTSLPVLIPDDFLKPLENPDEVMRVVKIDFEKTVLKEYRGAYAVVLDGVLSEDECEVLVGMAEMSKGGRGNMVVGTEVENGVKVEGVKERGNGDKGDEDGESKESANNGWTPAMINAGVGHEFLATEYRNSDRIIWDEKEVVGRIWKRVLQGKGIKGDIGVLEGKKWEGLSSLGIRSGERWVGTEQGMNERMRFLRYGAGQYFREHTDGTYESPDGSERSFFTIHLYLNDSAQELEKNPDTPRFPEDSDMLRGGATTFHSRDMKERLDVDPKAGRVLIFQHKRLLHSGDDVVRGIKYTMRSDLMFRFEDGLEGEDDVIFG</sequence>
<feature type="region of interest" description="Disordered" evidence="6">
    <location>
        <begin position="12"/>
        <end position="35"/>
    </location>
</feature>
<feature type="region of interest" description="Disordered" evidence="6">
    <location>
        <begin position="127"/>
        <end position="154"/>
    </location>
</feature>
<keyword evidence="3" id="KW-0223">Dioxygenase</keyword>
<accession>W9CKX8</accession>
<dbReference type="EMBL" id="AYSA01000085">
    <property type="protein sequence ID" value="ESZ97452.1"/>
    <property type="molecule type" value="Genomic_DNA"/>
</dbReference>
<evidence type="ECO:0000313" key="8">
    <source>
        <dbReference type="EMBL" id="ESZ97452.1"/>
    </source>
</evidence>
<evidence type="ECO:0000256" key="3">
    <source>
        <dbReference type="ARBA" id="ARBA00022964"/>
    </source>
</evidence>
<organism evidence="8 9">
    <name type="scientific">Sclerotinia borealis (strain F-4128)</name>
    <dbReference type="NCBI Taxonomy" id="1432307"/>
    <lineage>
        <taxon>Eukaryota</taxon>
        <taxon>Fungi</taxon>
        <taxon>Dikarya</taxon>
        <taxon>Ascomycota</taxon>
        <taxon>Pezizomycotina</taxon>
        <taxon>Leotiomycetes</taxon>
        <taxon>Helotiales</taxon>
        <taxon>Sclerotiniaceae</taxon>
        <taxon>Sclerotinia</taxon>
    </lineage>
</organism>
<dbReference type="GO" id="GO:0031418">
    <property type="term" value="F:L-ascorbic acid binding"/>
    <property type="evidence" value="ECO:0007669"/>
    <property type="project" value="InterPro"/>
</dbReference>
<dbReference type="Pfam" id="PF13640">
    <property type="entry name" value="2OG-FeII_Oxy_3"/>
    <property type="match status" value="1"/>
</dbReference>
<feature type="compositionally biased region" description="Basic and acidic residues" evidence="6">
    <location>
        <begin position="127"/>
        <end position="139"/>
    </location>
</feature>
<protein>
    <recommendedName>
        <fullName evidence="7">Prolyl 4-hydroxylase alpha subunit domain-containing protein</fullName>
    </recommendedName>
</protein>
<comment type="cofactor">
    <cofactor evidence="1">
        <name>L-ascorbate</name>
        <dbReference type="ChEBI" id="CHEBI:38290"/>
    </cofactor>
</comment>
<keyword evidence="5" id="KW-0408">Iron</keyword>
<dbReference type="Gene3D" id="2.60.120.620">
    <property type="entry name" value="q2cbj1_9rhob like domain"/>
    <property type="match status" value="1"/>
</dbReference>
<proteinExistence type="predicted"/>
<feature type="domain" description="Prolyl 4-hydroxylase alpha subunit" evidence="7">
    <location>
        <begin position="85"/>
        <end position="348"/>
    </location>
</feature>
<dbReference type="GO" id="GO:0005506">
    <property type="term" value="F:iron ion binding"/>
    <property type="evidence" value="ECO:0007669"/>
    <property type="project" value="InterPro"/>
</dbReference>
<evidence type="ECO:0000256" key="1">
    <source>
        <dbReference type="ARBA" id="ARBA00001961"/>
    </source>
</evidence>
<comment type="caution">
    <text evidence="8">The sequence shown here is derived from an EMBL/GenBank/DDBJ whole genome shotgun (WGS) entry which is preliminary data.</text>
</comment>
<dbReference type="PANTHER" id="PTHR10869">
    <property type="entry name" value="PROLYL 4-HYDROXYLASE ALPHA SUBUNIT"/>
    <property type="match status" value="1"/>
</dbReference>
<dbReference type="InterPro" id="IPR045054">
    <property type="entry name" value="P4HA-like"/>
</dbReference>